<feature type="compositionally biased region" description="Basic and acidic residues" evidence="2">
    <location>
        <begin position="48"/>
        <end position="57"/>
    </location>
</feature>
<name>A0A1X7U4Z9_AMPQE</name>
<protein>
    <submittedName>
        <fullName evidence="3">Uncharacterized protein</fullName>
    </submittedName>
</protein>
<dbReference type="InParanoid" id="A0A1X7U4Z9"/>
<organism evidence="3">
    <name type="scientific">Amphimedon queenslandica</name>
    <name type="common">Sponge</name>
    <dbReference type="NCBI Taxonomy" id="400682"/>
    <lineage>
        <taxon>Eukaryota</taxon>
        <taxon>Metazoa</taxon>
        <taxon>Porifera</taxon>
        <taxon>Demospongiae</taxon>
        <taxon>Heteroscleromorpha</taxon>
        <taxon>Haplosclerida</taxon>
        <taxon>Niphatidae</taxon>
        <taxon>Amphimedon</taxon>
    </lineage>
</organism>
<dbReference type="EnsemblMetazoa" id="Aqu2.1.22604_001">
    <property type="protein sequence ID" value="Aqu2.1.22604_001"/>
    <property type="gene ID" value="Aqu2.1.22604"/>
</dbReference>
<evidence type="ECO:0000313" key="3">
    <source>
        <dbReference type="EnsemblMetazoa" id="Aqu2.1.22604_001"/>
    </source>
</evidence>
<feature type="coiled-coil region" evidence="1">
    <location>
        <begin position="91"/>
        <end position="161"/>
    </location>
</feature>
<accession>A0A1X7U4Z9</accession>
<feature type="compositionally biased region" description="Basic and acidic residues" evidence="2">
    <location>
        <begin position="1"/>
        <end position="15"/>
    </location>
</feature>
<reference evidence="3" key="1">
    <citation type="submission" date="2017-05" db="UniProtKB">
        <authorList>
            <consortium name="EnsemblMetazoa"/>
        </authorList>
    </citation>
    <scope>IDENTIFICATION</scope>
</reference>
<proteinExistence type="predicted"/>
<feature type="compositionally biased region" description="Basic and acidic residues" evidence="2">
    <location>
        <begin position="25"/>
        <end position="34"/>
    </location>
</feature>
<dbReference type="AlphaFoldDB" id="A0A1X7U4Z9"/>
<evidence type="ECO:0000256" key="2">
    <source>
        <dbReference type="SAM" id="MobiDB-lite"/>
    </source>
</evidence>
<feature type="region of interest" description="Disordered" evidence="2">
    <location>
        <begin position="1"/>
        <end position="57"/>
    </location>
</feature>
<keyword evidence="1" id="KW-0175">Coiled coil</keyword>
<evidence type="ECO:0000256" key="1">
    <source>
        <dbReference type="SAM" id="Coils"/>
    </source>
</evidence>
<dbReference type="OrthoDB" id="3650574at2759"/>
<sequence length="276" mass="31989">MSKSGEKEEQDDLKSKMKQLQTELKQARDMVKEDESQEDERELQESGSDNRRSLMHGRGEEGVALIGMAKSAVRYRLNEEVGKNRWLKKEVERLNGEVATLVAQLESERKSEEDKINDLTTQLVNVQSELDQTKVELQLAKESLESNNSDMEKYFQEMSKEVSLLTKDIGNKREEIRYQQTLIDQLAKERDDAYDTARNDLDSEKKKLATIVDTLRNNHERQVDGFKQTITDQKETIAVLEDKLFKVQSDVVDEIEKKKVINDLTREMERNCGREG</sequence>